<dbReference type="Pfam" id="PF05685">
    <property type="entry name" value="Uma2"/>
    <property type="match status" value="1"/>
</dbReference>
<dbReference type="Proteomes" id="UP000031549">
    <property type="component" value="Unassembled WGS sequence"/>
</dbReference>
<dbReference type="Gene3D" id="3.90.1570.10">
    <property type="entry name" value="tt1808, chain A"/>
    <property type="match status" value="1"/>
</dbReference>
<sequence length="197" mass="22656">MTTTTRQLTFEEYLNYHDDTDNRYELVDGELIEMPPARGKHADITDALNDIFKAEIKRLDRNWVSRHSSIGIQIPQVGRRATSRIPDVCVVTLTQWQELQNKSAVLIDSPPLLVVEVVSEGTKIIDHRRKRAEYNVIEIPEYWLVDFIEGDPKYLPGVTVLTLVDSFYEEAVFRGNERIVSQVFPELNLTAQQVLEA</sequence>
<evidence type="ECO:0000313" key="3">
    <source>
        <dbReference type="Proteomes" id="UP000031549"/>
    </source>
</evidence>
<dbReference type="SUPFAM" id="SSF52980">
    <property type="entry name" value="Restriction endonuclease-like"/>
    <property type="match status" value="1"/>
</dbReference>
<dbReference type="CDD" id="cd06260">
    <property type="entry name" value="DUF820-like"/>
    <property type="match status" value="1"/>
</dbReference>
<reference evidence="2 3" key="1">
    <citation type="journal article" date="2015" name="Genome Announc.">
        <title>Draft Genome Sequence of Cyanobacterium Hassallia byssoidea Strain VB512170, Isolated from Monuments in India.</title>
        <authorList>
            <person name="Singh D."/>
            <person name="Chandrababunaidu M.M."/>
            <person name="Panda A."/>
            <person name="Sen D."/>
            <person name="Bhattacharyya S."/>
            <person name="Adhikary S.P."/>
            <person name="Tripathy S."/>
        </authorList>
    </citation>
    <scope>NUCLEOTIDE SEQUENCE [LARGE SCALE GENOMIC DNA]</scope>
    <source>
        <strain evidence="2 3">VB512170</strain>
    </source>
</reference>
<keyword evidence="3" id="KW-1185">Reference proteome</keyword>
<dbReference type="GO" id="GO:0004519">
    <property type="term" value="F:endonuclease activity"/>
    <property type="evidence" value="ECO:0007669"/>
    <property type="project" value="UniProtKB-KW"/>
</dbReference>
<comment type="caution">
    <text evidence="2">The sequence shown here is derived from an EMBL/GenBank/DDBJ whole genome shotgun (WGS) entry which is preliminary data.</text>
</comment>
<dbReference type="RefSeq" id="WP_039752706.1">
    <property type="nucleotide sequence ID" value="NZ_JTCM02000004.1"/>
</dbReference>
<dbReference type="AlphaFoldDB" id="A0A846H1N5"/>
<feature type="domain" description="Putative restriction endonuclease" evidence="1">
    <location>
        <begin position="10"/>
        <end position="191"/>
    </location>
</feature>
<keyword evidence="2" id="KW-0255">Endonuclease</keyword>
<dbReference type="PANTHER" id="PTHR34107">
    <property type="entry name" value="SLL0198 PROTEIN-RELATED"/>
    <property type="match status" value="1"/>
</dbReference>
<name>A0A846H1N5_9CYAN</name>
<dbReference type="PANTHER" id="PTHR34107:SF2">
    <property type="entry name" value="SLL0888 PROTEIN"/>
    <property type="match status" value="1"/>
</dbReference>
<evidence type="ECO:0000313" key="2">
    <source>
        <dbReference type="EMBL" id="NEU71697.1"/>
    </source>
</evidence>
<protein>
    <submittedName>
        <fullName evidence="2">Uma2 family endonuclease</fullName>
    </submittedName>
</protein>
<gene>
    <name evidence="2" type="ORF">PI95_003625</name>
</gene>
<dbReference type="InterPro" id="IPR011335">
    <property type="entry name" value="Restrct_endonuc-II-like"/>
</dbReference>
<dbReference type="InterPro" id="IPR008538">
    <property type="entry name" value="Uma2"/>
</dbReference>
<keyword evidence="2" id="KW-0378">Hydrolase</keyword>
<dbReference type="EMBL" id="JTCM02000004">
    <property type="protein sequence ID" value="NEU71697.1"/>
    <property type="molecule type" value="Genomic_DNA"/>
</dbReference>
<dbReference type="InterPro" id="IPR012296">
    <property type="entry name" value="Nuclease_put_TT1808"/>
</dbReference>
<proteinExistence type="predicted"/>
<evidence type="ECO:0000259" key="1">
    <source>
        <dbReference type="Pfam" id="PF05685"/>
    </source>
</evidence>
<organism evidence="2 3">
    <name type="scientific">Hassallia byssoidea VB512170</name>
    <dbReference type="NCBI Taxonomy" id="1304833"/>
    <lineage>
        <taxon>Bacteria</taxon>
        <taxon>Bacillati</taxon>
        <taxon>Cyanobacteriota</taxon>
        <taxon>Cyanophyceae</taxon>
        <taxon>Nostocales</taxon>
        <taxon>Tolypothrichaceae</taxon>
        <taxon>Hassallia</taxon>
    </lineage>
</organism>
<keyword evidence="2" id="KW-0540">Nuclease</keyword>
<accession>A0A846H1N5</accession>